<dbReference type="SMART" id="SM00034">
    <property type="entry name" value="CLECT"/>
    <property type="match status" value="1"/>
</dbReference>
<evidence type="ECO:0000313" key="4">
    <source>
        <dbReference type="Proteomes" id="UP001195483"/>
    </source>
</evidence>
<dbReference type="AlphaFoldDB" id="A0AAE0VHD9"/>
<comment type="caution">
    <text evidence="3">The sequence shown here is derived from an EMBL/GenBank/DDBJ whole genome shotgun (WGS) entry which is preliminary data.</text>
</comment>
<feature type="domain" description="C-type lectin" evidence="2">
    <location>
        <begin position="133"/>
        <end position="254"/>
    </location>
</feature>
<reference evidence="3" key="2">
    <citation type="journal article" date="2021" name="Genome Biol. Evol.">
        <title>Developing a high-quality reference genome for a parasitic bivalve with doubly uniparental inheritance (Bivalvia: Unionida).</title>
        <authorList>
            <person name="Smith C.H."/>
        </authorList>
    </citation>
    <scope>NUCLEOTIDE SEQUENCE</scope>
    <source>
        <strain evidence="3">CHS0354</strain>
        <tissue evidence="3">Mantle</tissue>
    </source>
</reference>
<dbReference type="PROSITE" id="PS50041">
    <property type="entry name" value="C_TYPE_LECTIN_2"/>
    <property type="match status" value="1"/>
</dbReference>
<sequence>MLCSSYMCVLVCGLMLTIGVDIGVADHVWTGEPGLPGRLDEFANIMSSGFNATNVKIDLLDLRQSKMATDLMTLKTKSSQVIKTLNAVLTNSKAFEQKVLAGIDSIVKTLEEIKYCLGCTCPKGYELYSSVQCGKFCYRFESNNCSSWSAARSVCQADGGDLLVPSECYYQYFREKAQQREGTCSHFWIGGYTNTPGSNYVTVKGNPIPSSFPFWSVGQPDGLGGESCLEMRSYFTNYLMNDYHCDQAQGFICQI</sequence>
<dbReference type="Proteomes" id="UP001195483">
    <property type="component" value="Unassembled WGS sequence"/>
</dbReference>
<evidence type="ECO:0000259" key="2">
    <source>
        <dbReference type="PROSITE" id="PS50041"/>
    </source>
</evidence>
<proteinExistence type="predicted"/>
<protein>
    <recommendedName>
        <fullName evidence="2">C-type lectin domain-containing protein</fullName>
    </recommendedName>
</protein>
<reference evidence="3" key="3">
    <citation type="submission" date="2023-05" db="EMBL/GenBank/DDBJ databases">
        <authorList>
            <person name="Smith C.H."/>
        </authorList>
    </citation>
    <scope>NUCLEOTIDE SEQUENCE</scope>
    <source>
        <strain evidence="3">CHS0354</strain>
        <tissue evidence="3">Mantle</tissue>
    </source>
</reference>
<dbReference type="CDD" id="cd00037">
    <property type="entry name" value="CLECT"/>
    <property type="match status" value="1"/>
</dbReference>
<dbReference type="InterPro" id="IPR016186">
    <property type="entry name" value="C-type_lectin-like/link_sf"/>
</dbReference>
<dbReference type="InterPro" id="IPR050801">
    <property type="entry name" value="Ca-Dep_Lectins_ImmuneDev"/>
</dbReference>
<dbReference type="EMBL" id="JAEAOA010002274">
    <property type="protein sequence ID" value="KAK3578353.1"/>
    <property type="molecule type" value="Genomic_DNA"/>
</dbReference>
<keyword evidence="4" id="KW-1185">Reference proteome</keyword>
<evidence type="ECO:0000313" key="3">
    <source>
        <dbReference type="EMBL" id="KAK3578353.1"/>
    </source>
</evidence>
<reference evidence="3" key="1">
    <citation type="journal article" date="2021" name="Genome Biol. Evol.">
        <title>A High-Quality Reference Genome for a Parasitic Bivalve with Doubly Uniparental Inheritance (Bivalvia: Unionida).</title>
        <authorList>
            <person name="Smith C.H."/>
        </authorList>
    </citation>
    <scope>NUCLEOTIDE SEQUENCE</scope>
    <source>
        <strain evidence="3">CHS0354</strain>
    </source>
</reference>
<organism evidence="3 4">
    <name type="scientific">Potamilus streckersoni</name>
    <dbReference type="NCBI Taxonomy" id="2493646"/>
    <lineage>
        <taxon>Eukaryota</taxon>
        <taxon>Metazoa</taxon>
        <taxon>Spiralia</taxon>
        <taxon>Lophotrochozoa</taxon>
        <taxon>Mollusca</taxon>
        <taxon>Bivalvia</taxon>
        <taxon>Autobranchia</taxon>
        <taxon>Heteroconchia</taxon>
        <taxon>Palaeoheterodonta</taxon>
        <taxon>Unionida</taxon>
        <taxon>Unionoidea</taxon>
        <taxon>Unionidae</taxon>
        <taxon>Ambleminae</taxon>
        <taxon>Lampsilini</taxon>
        <taxon>Potamilus</taxon>
    </lineage>
</organism>
<dbReference type="Gene3D" id="3.10.100.10">
    <property type="entry name" value="Mannose-Binding Protein A, subunit A"/>
    <property type="match status" value="1"/>
</dbReference>
<feature type="chain" id="PRO_5042248160" description="C-type lectin domain-containing protein" evidence="1">
    <location>
        <begin position="20"/>
        <end position="255"/>
    </location>
</feature>
<accession>A0AAE0VHD9</accession>
<feature type="signal peptide" evidence="1">
    <location>
        <begin position="1"/>
        <end position="19"/>
    </location>
</feature>
<dbReference type="InterPro" id="IPR016187">
    <property type="entry name" value="CTDL_fold"/>
</dbReference>
<dbReference type="SUPFAM" id="SSF56436">
    <property type="entry name" value="C-type lectin-like"/>
    <property type="match status" value="1"/>
</dbReference>
<dbReference type="PANTHER" id="PTHR22801:SF63">
    <property type="entry name" value="C-TYPE LECTIN DOMAIN-CONTAINING PROTEIN"/>
    <property type="match status" value="1"/>
</dbReference>
<name>A0AAE0VHD9_9BIVA</name>
<dbReference type="PANTHER" id="PTHR22801">
    <property type="entry name" value="LITHOSTATHINE"/>
    <property type="match status" value="1"/>
</dbReference>
<dbReference type="Pfam" id="PF00059">
    <property type="entry name" value="Lectin_C"/>
    <property type="match status" value="1"/>
</dbReference>
<evidence type="ECO:0000256" key="1">
    <source>
        <dbReference type="SAM" id="SignalP"/>
    </source>
</evidence>
<keyword evidence="1" id="KW-0732">Signal</keyword>
<dbReference type="InterPro" id="IPR001304">
    <property type="entry name" value="C-type_lectin-like"/>
</dbReference>
<gene>
    <name evidence="3" type="ORF">CHS0354_039063</name>
</gene>